<dbReference type="Proteomes" id="UP000636960">
    <property type="component" value="Unassembled WGS sequence"/>
</dbReference>
<feature type="region of interest" description="Disordered" evidence="1">
    <location>
        <begin position="181"/>
        <end position="207"/>
    </location>
</feature>
<dbReference type="Gene3D" id="2.80.10.50">
    <property type="match status" value="1"/>
</dbReference>
<gene>
    <name evidence="4" type="ORF">Ari01nite_74390</name>
</gene>
<evidence type="ECO:0000259" key="3">
    <source>
        <dbReference type="SMART" id="SM00458"/>
    </source>
</evidence>
<evidence type="ECO:0000256" key="1">
    <source>
        <dbReference type="SAM" id="MobiDB-lite"/>
    </source>
</evidence>
<accession>A0A919K5H8</accession>
<dbReference type="CDD" id="cd00161">
    <property type="entry name" value="beta-trefoil_Ricin-like"/>
    <property type="match status" value="1"/>
</dbReference>
<dbReference type="RefSeq" id="WP_203787203.1">
    <property type="nucleotide sequence ID" value="NZ_BOMV01000078.1"/>
</dbReference>
<dbReference type="PROSITE" id="PS50231">
    <property type="entry name" value="RICIN_B_LECTIN"/>
    <property type="match status" value="1"/>
</dbReference>
<evidence type="ECO:0000256" key="2">
    <source>
        <dbReference type="SAM" id="SignalP"/>
    </source>
</evidence>
<sequence length="599" mass="63349">MHGHLSSRRLVSLAAVAALAAGGTAYAAVQAVAAAEFTSTLVNATSAKCVEVPGAARRNGLQLNQAACTGGPAQQFRFTQVGTDTYTVRNTATGYCLEATGTADGAAVVQRRACRDQAGQRFTLKAAGDGYQVVGEGSGKCVEIAAGSAADGAALQQWACGDPATAGNQIWQLADVPEAAPSTPAAPVAAGASGTNPDWGTALPPADAPLSRAYQLIQGEQDKGYQPKAGECSSEIHARYWTWGPDGKVYPTWHPPRDASGCSFGHEHGDDPRTSNLFEKTGWNWFGYTNELLAPSNPASQRNEDHVGHKIAVGNKINTYLDNNARNSPQMSCDALLKAHQGTHSPDALTNNLHELSYNVRCVFNATGEVTETRFNVLLPIGHPGGHTVNNMCDGSGTTQHNGVGTASPADSPDGGYAHRKIADAACASKVKAGDGQITRMDELWSLELHVRNQGGLKRFDLNPYLIVSNPSRYYDPALPGKIGRNIDLCYQGARGAACDTVRALTAKSGEQVAWDSPQSPLNGARRHLDPNRFVVQNTGPTTLYTDVFGRRFSTTTFPGAIEQFISGNQTANAESQGDIFIPFKNFAANPADAIRSPN</sequence>
<protein>
    <recommendedName>
        <fullName evidence="3">Ricin B lectin domain-containing protein</fullName>
    </recommendedName>
</protein>
<dbReference type="SUPFAM" id="SSF50370">
    <property type="entry name" value="Ricin B-like lectins"/>
    <property type="match status" value="1"/>
</dbReference>
<feature type="compositionally biased region" description="Low complexity" evidence="1">
    <location>
        <begin position="181"/>
        <end position="195"/>
    </location>
</feature>
<name>A0A919K5H8_9ACTN</name>
<dbReference type="EMBL" id="BOMV01000078">
    <property type="protein sequence ID" value="GIE99974.1"/>
    <property type="molecule type" value="Genomic_DNA"/>
</dbReference>
<dbReference type="InterPro" id="IPR035992">
    <property type="entry name" value="Ricin_B-like_lectins"/>
</dbReference>
<evidence type="ECO:0000313" key="4">
    <source>
        <dbReference type="EMBL" id="GIE99974.1"/>
    </source>
</evidence>
<keyword evidence="2" id="KW-0732">Signal</keyword>
<keyword evidence="5" id="KW-1185">Reference proteome</keyword>
<feature type="chain" id="PRO_5038070431" description="Ricin B lectin domain-containing protein" evidence="2">
    <location>
        <begin position="28"/>
        <end position="599"/>
    </location>
</feature>
<dbReference type="InterPro" id="IPR000772">
    <property type="entry name" value="Ricin_B_lectin"/>
</dbReference>
<evidence type="ECO:0000313" key="5">
    <source>
        <dbReference type="Proteomes" id="UP000636960"/>
    </source>
</evidence>
<comment type="caution">
    <text evidence="4">The sequence shown here is derived from an EMBL/GenBank/DDBJ whole genome shotgun (WGS) entry which is preliminary data.</text>
</comment>
<dbReference type="AlphaFoldDB" id="A0A919K5H8"/>
<feature type="domain" description="Ricin B lectin" evidence="3">
    <location>
        <begin position="36"/>
        <end position="174"/>
    </location>
</feature>
<feature type="signal peptide" evidence="2">
    <location>
        <begin position="1"/>
        <end position="27"/>
    </location>
</feature>
<organism evidence="4 5">
    <name type="scientific">Paractinoplanes rishiriensis</name>
    <dbReference type="NCBI Taxonomy" id="1050105"/>
    <lineage>
        <taxon>Bacteria</taxon>
        <taxon>Bacillati</taxon>
        <taxon>Actinomycetota</taxon>
        <taxon>Actinomycetes</taxon>
        <taxon>Micromonosporales</taxon>
        <taxon>Micromonosporaceae</taxon>
        <taxon>Paractinoplanes</taxon>
    </lineage>
</organism>
<dbReference type="Pfam" id="PF14200">
    <property type="entry name" value="RicinB_lectin_2"/>
    <property type="match status" value="2"/>
</dbReference>
<proteinExistence type="predicted"/>
<reference evidence="4" key="1">
    <citation type="submission" date="2021-01" db="EMBL/GenBank/DDBJ databases">
        <title>Whole genome shotgun sequence of Actinoplanes rishiriensis NBRC 108556.</title>
        <authorList>
            <person name="Komaki H."/>
            <person name="Tamura T."/>
        </authorList>
    </citation>
    <scope>NUCLEOTIDE SEQUENCE</scope>
    <source>
        <strain evidence="4">NBRC 108556</strain>
    </source>
</reference>
<dbReference type="SMART" id="SM00458">
    <property type="entry name" value="RICIN"/>
    <property type="match status" value="1"/>
</dbReference>